<dbReference type="GO" id="GO:0005524">
    <property type="term" value="F:ATP binding"/>
    <property type="evidence" value="ECO:0007669"/>
    <property type="project" value="UniProtKB-KW"/>
</dbReference>
<keyword evidence="5" id="KW-0997">Cell inner membrane</keyword>
<evidence type="ECO:0000256" key="1">
    <source>
        <dbReference type="ARBA" id="ARBA00004417"/>
    </source>
</evidence>
<dbReference type="PANTHER" id="PTHR43297">
    <property type="entry name" value="OLIGOPEPTIDE TRANSPORT ATP-BINDING PROTEIN APPD"/>
    <property type="match status" value="1"/>
</dbReference>
<evidence type="ECO:0000256" key="12">
    <source>
        <dbReference type="ARBA" id="ARBA00025070"/>
    </source>
</evidence>
<dbReference type="InterPro" id="IPR003439">
    <property type="entry name" value="ABC_transporter-like_ATP-bd"/>
</dbReference>
<dbReference type="GO" id="GO:0016887">
    <property type="term" value="F:ATP hydrolysis activity"/>
    <property type="evidence" value="ECO:0007669"/>
    <property type="project" value="InterPro"/>
</dbReference>
<dbReference type="CDD" id="cd03257">
    <property type="entry name" value="ABC_NikE_OppD_transporters"/>
    <property type="match status" value="1"/>
</dbReference>
<gene>
    <name evidence="14" type="ORF">GXX48_22760</name>
</gene>
<dbReference type="InterPro" id="IPR027417">
    <property type="entry name" value="P-loop_NTPase"/>
</dbReference>
<evidence type="ECO:0000256" key="5">
    <source>
        <dbReference type="ARBA" id="ARBA00022519"/>
    </source>
</evidence>
<comment type="caution">
    <text evidence="14">The sequence shown here is derived from an EMBL/GenBank/DDBJ whole genome shotgun (WGS) entry which is preliminary data.</text>
</comment>
<evidence type="ECO:0000256" key="9">
    <source>
        <dbReference type="ARBA" id="ARBA00022927"/>
    </source>
</evidence>
<dbReference type="InterPro" id="IPR050388">
    <property type="entry name" value="ABC_Ni/Peptide_Import"/>
</dbReference>
<keyword evidence="6" id="KW-0547">Nucleotide-binding</keyword>
<keyword evidence="4" id="KW-1003">Cell membrane</keyword>
<evidence type="ECO:0000256" key="6">
    <source>
        <dbReference type="ARBA" id="ARBA00022741"/>
    </source>
</evidence>
<dbReference type="SMART" id="SM00382">
    <property type="entry name" value="AAA"/>
    <property type="match status" value="1"/>
</dbReference>
<accession>A0A7V6U1V4</accession>
<organism evidence="14 15">
    <name type="scientific">Brucella intermedia</name>
    <dbReference type="NCBI Taxonomy" id="94625"/>
    <lineage>
        <taxon>Bacteria</taxon>
        <taxon>Pseudomonadati</taxon>
        <taxon>Pseudomonadota</taxon>
        <taxon>Alphaproteobacteria</taxon>
        <taxon>Hyphomicrobiales</taxon>
        <taxon>Brucellaceae</taxon>
        <taxon>Brucella/Ochrobactrum group</taxon>
        <taxon>Brucella</taxon>
    </lineage>
</organism>
<keyword evidence="8" id="KW-0571">Peptide transport</keyword>
<dbReference type="AlphaFoldDB" id="A0A7V6U1V4"/>
<keyword evidence="7 14" id="KW-0067">ATP-binding</keyword>
<dbReference type="Pfam" id="PF00005">
    <property type="entry name" value="ABC_tran"/>
    <property type="match status" value="1"/>
</dbReference>
<keyword evidence="10" id="KW-1278">Translocase</keyword>
<dbReference type="EMBL" id="DUMN01000653">
    <property type="protein sequence ID" value="HHV70425.1"/>
    <property type="molecule type" value="Genomic_DNA"/>
</dbReference>
<dbReference type="GO" id="GO:0015833">
    <property type="term" value="P:peptide transport"/>
    <property type="evidence" value="ECO:0007669"/>
    <property type="project" value="UniProtKB-KW"/>
</dbReference>
<keyword evidence="9" id="KW-0653">Protein transport</keyword>
<evidence type="ECO:0000259" key="13">
    <source>
        <dbReference type="PROSITE" id="PS50893"/>
    </source>
</evidence>
<dbReference type="InterPro" id="IPR017871">
    <property type="entry name" value="ABC_transporter-like_CS"/>
</dbReference>
<evidence type="ECO:0000256" key="11">
    <source>
        <dbReference type="ARBA" id="ARBA00023136"/>
    </source>
</evidence>
<dbReference type="NCBIfam" id="TIGR01727">
    <property type="entry name" value="oligo_HPY"/>
    <property type="match status" value="1"/>
</dbReference>
<dbReference type="Pfam" id="PF08352">
    <property type="entry name" value="oligo_HPY"/>
    <property type="match status" value="1"/>
</dbReference>
<evidence type="ECO:0000256" key="7">
    <source>
        <dbReference type="ARBA" id="ARBA00022840"/>
    </source>
</evidence>
<evidence type="ECO:0000313" key="14">
    <source>
        <dbReference type="EMBL" id="HHV70425.1"/>
    </source>
</evidence>
<dbReference type="Proteomes" id="UP000551563">
    <property type="component" value="Unassembled WGS sequence"/>
</dbReference>
<comment type="function">
    <text evidence="12">Probably part of an ABC transporter complex that could be involved in peptide import. Probably responsible for energy coupling to the transport system.</text>
</comment>
<reference evidence="14 15" key="1">
    <citation type="journal article" date="2020" name="Biotechnol. Biofuels">
        <title>New insights from the biogas microbiome by comprehensive genome-resolved metagenomics of nearly 1600 species originating from multiple anaerobic digesters.</title>
        <authorList>
            <person name="Campanaro S."/>
            <person name="Treu L."/>
            <person name="Rodriguez-R L.M."/>
            <person name="Kovalovszki A."/>
            <person name="Ziels R.M."/>
            <person name="Maus I."/>
            <person name="Zhu X."/>
            <person name="Kougias P.G."/>
            <person name="Basile A."/>
            <person name="Luo G."/>
            <person name="Schluter A."/>
            <person name="Konstantinidis K.T."/>
            <person name="Angelidaki I."/>
        </authorList>
    </citation>
    <scope>NUCLEOTIDE SEQUENCE [LARGE SCALE GENOMIC DNA]</scope>
    <source>
        <strain evidence="14">AS04akNAM_66</strain>
    </source>
</reference>
<protein>
    <submittedName>
        <fullName evidence="14">ABC transporter ATP-binding protein</fullName>
    </submittedName>
</protein>
<dbReference type="Gene3D" id="3.40.50.300">
    <property type="entry name" value="P-loop containing nucleotide triphosphate hydrolases"/>
    <property type="match status" value="1"/>
</dbReference>
<evidence type="ECO:0000313" key="15">
    <source>
        <dbReference type="Proteomes" id="UP000551563"/>
    </source>
</evidence>
<proteinExistence type="inferred from homology"/>
<feature type="domain" description="ABC transporter" evidence="13">
    <location>
        <begin position="3"/>
        <end position="250"/>
    </location>
</feature>
<evidence type="ECO:0000256" key="10">
    <source>
        <dbReference type="ARBA" id="ARBA00022967"/>
    </source>
</evidence>
<dbReference type="PANTHER" id="PTHR43297:SF2">
    <property type="entry name" value="DIPEPTIDE TRANSPORT ATP-BINDING PROTEIN DPPD"/>
    <property type="match status" value="1"/>
</dbReference>
<comment type="subcellular location">
    <subcellularLocation>
        <location evidence="1">Cell inner membrane</location>
        <topology evidence="1">Peripheral membrane protein</topology>
    </subcellularLocation>
</comment>
<dbReference type="GO" id="GO:0015031">
    <property type="term" value="P:protein transport"/>
    <property type="evidence" value="ECO:0007669"/>
    <property type="project" value="UniProtKB-KW"/>
</dbReference>
<dbReference type="PROSITE" id="PS50893">
    <property type="entry name" value="ABC_TRANSPORTER_2"/>
    <property type="match status" value="1"/>
</dbReference>
<dbReference type="PROSITE" id="PS00211">
    <property type="entry name" value="ABC_TRANSPORTER_1"/>
    <property type="match status" value="1"/>
</dbReference>
<evidence type="ECO:0000256" key="3">
    <source>
        <dbReference type="ARBA" id="ARBA00022448"/>
    </source>
</evidence>
<evidence type="ECO:0000256" key="2">
    <source>
        <dbReference type="ARBA" id="ARBA00005417"/>
    </source>
</evidence>
<evidence type="ECO:0000256" key="8">
    <source>
        <dbReference type="ARBA" id="ARBA00022856"/>
    </source>
</evidence>
<dbReference type="SUPFAM" id="SSF52540">
    <property type="entry name" value="P-loop containing nucleoside triphosphate hydrolases"/>
    <property type="match status" value="1"/>
</dbReference>
<dbReference type="InterPro" id="IPR013563">
    <property type="entry name" value="Oligopep_ABC_C"/>
</dbReference>
<dbReference type="FunFam" id="3.40.50.300:FF:000016">
    <property type="entry name" value="Oligopeptide ABC transporter ATP-binding component"/>
    <property type="match status" value="1"/>
</dbReference>
<feature type="non-terminal residue" evidence="14">
    <location>
        <position position="292"/>
    </location>
</feature>
<name>A0A7V6U1V4_9HYPH</name>
<keyword evidence="3" id="KW-0813">Transport</keyword>
<comment type="similarity">
    <text evidence="2">Belongs to the ABC transporter superfamily.</text>
</comment>
<dbReference type="GO" id="GO:0005886">
    <property type="term" value="C:plasma membrane"/>
    <property type="evidence" value="ECO:0007669"/>
    <property type="project" value="UniProtKB-SubCell"/>
</dbReference>
<sequence>MLLSIEKLQIAFGAFIPVRDVTISVDRGEILGLVGESGSGKSLTATAIMGLLGYVGGRLAGGRVLFDGSDITGLPEEGMRRLRGGRISLITQNPMTSLDPLVPVGRQIEQAARLHLGLDGKAAFAKALELMKDVRIPDPQRVHRLYPHQLSGGMKQRIVIAMALAGEPDLLIADEPTTALDATVQAQIIRILVELVRRRGLAMILITHDMGVVAQTCDHVAVMYCGRIVERAPVRSIFAAARHPYTEALIRCIPRSDMQRGGLLGIPGMVPSMAALPPGCNFHPRCARAQPV</sequence>
<dbReference type="GO" id="GO:0055085">
    <property type="term" value="P:transmembrane transport"/>
    <property type="evidence" value="ECO:0007669"/>
    <property type="project" value="UniProtKB-ARBA"/>
</dbReference>
<dbReference type="InterPro" id="IPR003593">
    <property type="entry name" value="AAA+_ATPase"/>
</dbReference>
<evidence type="ECO:0000256" key="4">
    <source>
        <dbReference type="ARBA" id="ARBA00022475"/>
    </source>
</evidence>
<keyword evidence="11" id="KW-0472">Membrane</keyword>